<gene>
    <name evidence="1" type="ORF">EJ063_20010</name>
</gene>
<organism evidence="1 2">
    <name type="scientific">Vibrio aquaticus</name>
    <dbReference type="NCBI Taxonomy" id="2496559"/>
    <lineage>
        <taxon>Bacteria</taxon>
        <taxon>Pseudomonadati</taxon>
        <taxon>Pseudomonadota</taxon>
        <taxon>Gammaproteobacteria</taxon>
        <taxon>Vibrionales</taxon>
        <taxon>Vibrionaceae</taxon>
        <taxon>Vibrio</taxon>
    </lineage>
</organism>
<evidence type="ECO:0000313" key="1">
    <source>
        <dbReference type="EMBL" id="RTZ13485.1"/>
    </source>
</evidence>
<proteinExistence type="predicted"/>
<dbReference type="RefSeq" id="WP_126576034.1">
    <property type="nucleotide sequence ID" value="NZ_RXZH01000022.1"/>
</dbReference>
<comment type="caution">
    <text evidence="1">The sequence shown here is derived from an EMBL/GenBank/DDBJ whole genome shotgun (WGS) entry which is preliminary data.</text>
</comment>
<accession>A0A432CRV2</accession>
<dbReference type="Proteomes" id="UP000268973">
    <property type="component" value="Unassembled WGS sequence"/>
</dbReference>
<dbReference type="AlphaFoldDB" id="A0A432CRV2"/>
<reference evidence="1 2" key="1">
    <citation type="submission" date="2018-12" db="EMBL/GenBank/DDBJ databases">
        <title>Vibrio sp. isolated from China Sea.</title>
        <authorList>
            <person name="Li Y."/>
        </authorList>
    </citation>
    <scope>NUCLEOTIDE SEQUENCE [LARGE SCALE GENOMIC DNA]</scope>
    <source>
        <strain evidence="1 2">BEI207</strain>
    </source>
</reference>
<name>A0A432CRV2_9VIBR</name>
<keyword evidence="2" id="KW-1185">Reference proteome</keyword>
<dbReference type="OrthoDB" id="307608at2"/>
<dbReference type="EMBL" id="RXZH01000022">
    <property type="protein sequence ID" value="RTZ13485.1"/>
    <property type="molecule type" value="Genomic_DNA"/>
</dbReference>
<sequence>MRIDLEYIATILNVFLVSETAHITIYDIENSGVAVYDENHKGLNEKFVFHAQLLVENSLVSDSALRSDSLNTFGITLQNNSFSVMPKDIRLTQQGHDFANALANKEVRSTLMDKFKDAPFQMLFSASQKIMEHVLLKQVDAFL</sequence>
<evidence type="ECO:0000313" key="2">
    <source>
        <dbReference type="Proteomes" id="UP000268973"/>
    </source>
</evidence>
<protein>
    <submittedName>
        <fullName evidence="1">DUF2513 domain-containing protein</fullName>
    </submittedName>
</protein>